<accession>A0A2N7I911</accession>
<dbReference type="AlphaFoldDB" id="A0A2N7I911"/>
<evidence type="ECO:0000313" key="1">
    <source>
        <dbReference type="EMBL" id="PML52722.1"/>
    </source>
</evidence>
<organism evidence="1 2">
    <name type="scientific">Vibrio lentus</name>
    <dbReference type="NCBI Taxonomy" id="136468"/>
    <lineage>
        <taxon>Bacteria</taxon>
        <taxon>Pseudomonadati</taxon>
        <taxon>Pseudomonadota</taxon>
        <taxon>Gammaproteobacteria</taxon>
        <taxon>Vibrionales</taxon>
        <taxon>Vibrionaceae</taxon>
        <taxon>Vibrio</taxon>
    </lineage>
</organism>
<proteinExistence type="predicted"/>
<protein>
    <submittedName>
        <fullName evidence="1">Uncharacterized protein</fullName>
    </submittedName>
</protein>
<sequence>MGKFVGIVSLIILFFLVGLILTKCFGQRRVQVNVKHFVYFGDGSYSEYQTRKEAMDKVVEVHKEAGKIKSNLLDKNMRKSRVRFEYHKADLMQHTHYSNEPPL</sequence>
<evidence type="ECO:0000313" key="2">
    <source>
        <dbReference type="Proteomes" id="UP000235746"/>
    </source>
</evidence>
<reference evidence="2" key="1">
    <citation type="submission" date="2016-07" db="EMBL/GenBank/DDBJ databases">
        <title>Nontailed viruses are major unrecognized killers of bacteria in the ocean.</title>
        <authorList>
            <person name="Kauffman K."/>
            <person name="Hussain F."/>
            <person name="Yang J."/>
            <person name="Arevalo P."/>
            <person name="Brown J."/>
            <person name="Cutler M."/>
            <person name="Kelly L."/>
            <person name="Polz M.F."/>
        </authorList>
    </citation>
    <scope>NUCLEOTIDE SEQUENCE [LARGE SCALE GENOMIC DNA]</scope>
    <source>
        <strain evidence="2">10N.261.51.B8</strain>
    </source>
</reference>
<gene>
    <name evidence="1" type="ORF">BCT74_13865</name>
</gene>
<dbReference type="Proteomes" id="UP000235746">
    <property type="component" value="Unassembled WGS sequence"/>
</dbReference>
<comment type="caution">
    <text evidence="1">The sequence shown here is derived from an EMBL/GenBank/DDBJ whole genome shotgun (WGS) entry which is preliminary data.</text>
</comment>
<name>A0A2N7I911_9VIBR</name>
<dbReference type="EMBL" id="MCYL01000047">
    <property type="protein sequence ID" value="PML52722.1"/>
    <property type="molecule type" value="Genomic_DNA"/>
</dbReference>